<dbReference type="EMBL" id="CM045758">
    <property type="protein sequence ID" value="KAI8032925.1"/>
    <property type="molecule type" value="Genomic_DNA"/>
</dbReference>
<name>A0ACC0J6L3_9ERIC</name>
<keyword evidence="2" id="KW-1185">Reference proteome</keyword>
<sequence>MADSPLPLLTQDRFELCEGSNENEDISNRCLLGKVLAAKPLNQQVVSNILLVAKMTKQNAEFIGKRLGNLIGVEAMHEGLLLNRSYLHIRVEMDVTKPLPLGFFLQHNSSPGSEQLETWVCYKYEKLADFCYDCGRVGHVNSVCKFVSRKEGKKSSYGPDLRTSRAPRLNMPLDQVKHWVDEAEIRVQALSQGRSVAARKDIPLGVSTSPADEVVIEPGGRAVLSDLHIEGGKVDTSESTIPRVVLGAMGEARETGPNLSSSRIAWPEPSYFVMEPSDQLIPLVEAQQTLDQFEPFFEIGIEEIRANSSTQLSLLALSVDHCRALNLSSRSKGQSIIYGCGSKGSLRGRPKGKLNRLTHKDAVGSSDTPISKTALSALFCQVLWVAWFIWKSRNALVFNHQPVDPLSVTFQASSNRAEFEACALKIGSRVAASLGVAAVPIPCSNLAWTPPPFGCLKANCDVAIKPGTSNLCYSLCYSCCKGHLIEGDFQKVAVHSVMQGEALAVRKACLMAQALNLSQVKIASDNKSLILLCVLENAPPWDYALIINDIRCLAEICNFSFLWSPQLANKAAHWTARAALKGMLPV</sequence>
<evidence type="ECO:0000313" key="1">
    <source>
        <dbReference type="EMBL" id="KAI8032925.1"/>
    </source>
</evidence>
<reference evidence="1 2" key="1">
    <citation type="journal article" date="2022" name="Plant J.">
        <title>Chromosome-level genome of Camellia lanceoleosa provides a valuable resource for understanding genome evolution and self-incompatibility.</title>
        <authorList>
            <person name="Gong W."/>
            <person name="Xiao S."/>
            <person name="Wang L."/>
            <person name="Liao Z."/>
            <person name="Chang Y."/>
            <person name="Mo W."/>
            <person name="Hu G."/>
            <person name="Li W."/>
            <person name="Zhao G."/>
            <person name="Zhu H."/>
            <person name="Hu X."/>
            <person name="Ji K."/>
            <person name="Xiang X."/>
            <person name="Song Q."/>
            <person name="Yuan D."/>
            <person name="Jin S."/>
            <person name="Zhang L."/>
        </authorList>
    </citation>
    <scope>NUCLEOTIDE SEQUENCE [LARGE SCALE GENOMIC DNA]</scope>
    <source>
        <strain evidence="1">SQ_2022a</strain>
    </source>
</reference>
<proteinExistence type="predicted"/>
<protein>
    <submittedName>
        <fullName evidence="1">Uncharacterized protein</fullName>
    </submittedName>
</protein>
<accession>A0ACC0J6L3</accession>
<gene>
    <name evidence="1" type="ORF">LOK49_LG01G02685</name>
</gene>
<dbReference type="Proteomes" id="UP001060215">
    <property type="component" value="Chromosome 1"/>
</dbReference>
<comment type="caution">
    <text evidence="1">The sequence shown here is derived from an EMBL/GenBank/DDBJ whole genome shotgun (WGS) entry which is preliminary data.</text>
</comment>
<evidence type="ECO:0000313" key="2">
    <source>
        <dbReference type="Proteomes" id="UP001060215"/>
    </source>
</evidence>
<organism evidence="1 2">
    <name type="scientific">Camellia lanceoleosa</name>
    <dbReference type="NCBI Taxonomy" id="1840588"/>
    <lineage>
        <taxon>Eukaryota</taxon>
        <taxon>Viridiplantae</taxon>
        <taxon>Streptophyta</taxon>
        <taxon>Embryophyta</taxon>
        <taxon>Tracheophyta</taxon>
        <taxon>Spermatophyta</taxon>
        <taxon>Magnoliopsida</taxon>
        <taxon>eudicotyledons</taxon>
        <taxon>Gunneridae</taxon>
        <taxon>Pentapetalae</taxon>
        <taxon>asterids</taxon>
        <taxon>Ericales</taxon>
        <taxon>Theaceae</taxon>
        <taxon>Camellia</taxon>
    </lineage>
</organism>